<organism evidence="1">
    <name type="scientific">Oryza meridionalis</name>
    <dbReference type="NCBI Taxonomy" id="40149"/>
    <lineage>
        <taxon>Eukaryota</taxon>
        <taxon>Viridiplantae</taxon>
        <taxon>Streptophyta</taxon>
        <taxon>Embryophyta</taxon>
        <taxon>Tracheophyta</taxon>
        <taxon>Spermatophyta</taxon>
        <taxon>Magnoliopsida</taxon>
        <taxon>Liliopsida</taxon>
        <taxon>Poales</taxon>
        <taxon>Poaceae</taxon>
        <taxon>BOP clade</taxon>
        <taxon>Oryzoideae</taxon>
        <taxon>Oryzeae</taxon>
        <taxon>Oryzinae</taxon>
        <taxon>Oryza</taxon>
    </lineage>
</organism>
<dbReference type="EnsemblPlants" id="OMERI07G17330.1">
    <property type="protein sequence ID" value="OMERI07G17330.1"/>
    <property type="gene ID" value="OMERI07G17330"/>
</dbReference>
<dbReference type="HOGENOM" id="CLU_2626119_0_0_1"/>
<dbReference type="Gramene" id="OMERI07G17330.1">
    <property type="protein sequence ID" value="OMERI07G17330.1"/>
    <property type="gene ID" value="OMERI07G17330"/>
</dbReference>
<sequence>MRKAKPTSKQPRVGAAAAEWRRPLHVPQVLPRDEATFGFVNEANKTKSGSSLCHKDLAYIFRQVVYGEAAVRSQVPPR</sequence>
<reference evidence="1" key="2">
    <citation type="submission" date="2018-05" db="EMBL/GenBank/DDBJ databases">
        <title>OmerRS3 (Oryza meridionalis Reference Sequence Version 3).</title>
        <authorList>
            <person name="Zhang J."/>
            <person name="Kudrna D."/>
            <person name="Lee S."/>
            <person name="Talag J."/>
            <person name="Welchert J."/>
            <person name="Wing R.A."/>
        </authorList>
    </citation>
    <scope>NUCLEOTIDE SEQUENCE [LARGE SCALE GENOMIC DNA]</scope>
    <source>
        <strain evidence="1">cv. OR44</strain>
    </source>
</reference>
<dbReference type="Proteomes" id="UP000008021">
    <property type="component" value="Chromosome 7"/>
</dbReference>
<keyword evidence="2" id="KW-1185">Reference proteome</keyword>
<accession>A0A0E0EDU9</accession>
<evidence type="ECO:0000313" key="2">
    <source>
        <dbReference type="Proteomes" id="UP000008021"/>
    </source>
</evidence>
<evidence type="ECO:0000313" key="1">
    <source>
        <dbReference type="EnsemblPlants" id="OMERI07G17330.1"/>
    </source>
</evidence>
<reference evidence="1" key="1">
    <citation type="submission" date="2015-04" db="UniProtKB">
        <authorList>
            <consortium name="EnsemblPlants"/>
        </authorList>
    </citation>
    <scope>IDENTIFICATION</scope>
</reference>
<name>A0A0E0EDU9_9ORYZ</name>
<protein>
    <submittedName>
        <fullName evidence="1">Uncharacterized protein</fullName>
    </submittedName>
</protein>
<proteinExistence type="predicted"/>
<dbReference type="AlphaFoldDB" id="A0A0E0EDU9"/>